<dbReference type="Proteomes" id="UP000676325">
    <property type="component" value="Unassembled WGS sequence"/>
</dbReference>
<keyword evidence="1" id="KW-0472">Membrane</keyword>
<feature type="domain" description="TadE-like" evidence="2">
    <location>
        <begin position="14"/>
        <end position="55"/>
    </location>
</feature>
<evidence type="ECO:0000313" key="3">
    <source>
        <dbReference type="EMBL" id="MBR7828777.1"/>
    </source>
</evidence>
<evidence type="ECO:0000259" key="2">
    <source>
        <dbReference type="Pfam" id="PF07811"/>
    </source>
</evidence>
<dbReference type="EMBL" id="JAGSOH010000065">
    <property type="protein sequence ID" value="MBR7828777.1"/>
    <property type="molecule type" value="Genomic_DNA"/>
</dbReference>
<reference evidence="3" key="1">
    <citation type="submission" date="2021-04" db="EMBL/GenBank/DDBJ databases">
        <title>Genome based classification of Actinospica acidithermotolerans sp. nov., an actinobacterium isolated from an Indonesian hot spring.</title>
        <authorList>
            <person name="Kusuma A.B."/>
            <person name="Putra K.E."/>
            <person name="Nafisah S."/>
            <person name="Loh J."/>
            <person name="Nouioui I."/>
            <person name="Goodfellow M."/>
        </authorList>
    </citation>
    <scope>NUCLEOTIDE SEQUENCE</scope>
    <source>
        <strain evidence="3">MGRD01-02</strain>
    </source>
</reference>
<evidence type="ECO:0000256" key="1">
    <source>
        <dbReference type="SAM" id="Phobius"/>
    </source>
</evidence>
<evidence type="ECO:0000313" key="4">
    <source>
        <dbReference type="Proteomes" id="UP000676325"/>
    </source>
</evidence>
<dbReference type="InterPro" id="IPR012495">
    <property type="entry name" value="TadE-like_dom"/>
</dbReference>
<organism evidence="3 4">
    <name type="scientific">Actinospica acidithermotolerans</name>
    <dbReference type="NCBI Taxonomy" id="2828514"/>
    <lineage>
        <taxon>Bacteria</taxon>
        <taxon>Bacillati</taxon>
        <taxon>Actinomycetota</taxon>
        <taxon>Actinomycetes</taxon>
        <taxon>Catenulisporales</taxon>
        <taxon>Actinospicaceae</taxon>
        <taxon>Actinospica</taxon>
    </lineage>
</organism>
<gene>
    <name evidence="3" type="ORF">KDK95_20885</name>
</gene>
<accession>A0A941IKC6</accession>
<name>A0A941IKC6_9ACTN</name>
<keyword evidence="1" id="KW-1133">Transmembrane helix</keyword>
<dbReference type="RefSeq" id="WP_212519913.1">
    <property type="nucleotide sequence ID" value="NZ_JAGSOH010000065.1"/>
</dbReference>
<keyword evidence="1" id="KW-0812">Transmembrane</keyword>
<dbReference type="AlphaFoldDB" id="A0A941IKC6"/>
<keyword evidence="4" id="KW-1185">Reference proteome</keyword>
<protein>
    <submittedName>
        <fullName evidence="3">Pilus assembly protein</fullName>
    </submittedName>
</protein>
<dbReference type="Pfam" id="PF07811">
    <property type="entry name" value="TadE"/>
    <property type="match status" value="1"/>
</dbReference>
<proteinExistence type="predicted"/>
<sequence length="136" mass="14706">MNRRARRAQDREAGYSVVEFVLWVPLFFGLLAFALQAGMYLWAEHVAQSAAQAGALTAQDEYVGDRAHWYDDARQAALGQCRQLAPDLLQDPAAAPSQSGTTVTVTVTAHVPEILFPFLTAVSASASGPVETWTTP</sequence>
<feature type="transmembrane region" description="Helical" evidence="1">
    <location>
        <begin position="20"/>
        <end position="43"/>
    </location>
</feature>
<comment type="caution">
    <text evidence="3">The sequence shown here is derived from an EMBL/GenBank/DDBJ whole genome shotgun (WGS) entry which is preliminary data.</text>
</comment>